<keyword evidence="3 4" id="KW-0732">Signal</keyword>
<dbReference type="OrthoDB" id="9808332at2"/>
<feature type="signal peptide" evidence="4">
    <location>
        <begin position="1"/>
        <end position="24"/>
    </location>
</feature>
<dbReference type="GO" id="GO:0042956">
    <property type="term" value="P:maltodextrin transmembrane transport"/>
    <property type="evidence" value="ECO:0007669"/>
    <property type="project" value="TreeGrafter"/>
</dbReference>
<evidence type="ECO:0000313" key="5">
    <source>
        <dbReference type="EMBL" id="TCL76985.1"/>
    </source>
</evidence>
<evidence type="ECO:0000313" key="6">
    <source>
        <dbReference type="Proteomes" id="UP000295008"/>
    </source>
</evidence>
<dbReference type="InterPro" id="IPR006059">
    <property type="entry name" value="SBP"/>
</dbReference>
<name>A0A4R1SBP2_HYDET</name>
<dbReference type="SUPFAM" id="SSF53850">
    <property type="entry name" value="Periplasmic binding protein-like II"/>
    <property type="match status" value="1"/>
</dbReference>
<dbReference type="RefSeq" id="WP_132012370.1">
    <property type="nucleotide sequence ID" value="NZ_SLUN01000001.1"/>
</dbReference>
<organism evidence="5 6">
    <name type="scientific">Hydrogenispora ethanolica</name>
    <dbReference type="NCBI Taxonomy" id="1082276"/>
    <lineage>
        <taxon>Bacteria</taxon>
        <taxon>Bacillati</taxon>
        <taxon>Bacillota</taxon>
        <taxon>Hydrogenispora</taxon>
    </lineage>
</organism>
<dbReference type="Pfam" id="PF01547">
    <property type="entry name" value="SBP_bac_1"/>
    <property type="match status" value="1"/>
</dbReference>
<proteinExistence type="inferred from homology"/>
<dbReference type="PANTHER" id="PTHR30061:SF50">
    <property type="entry name" value="MALTOSE_MALTODEXTRIN-BINDING PERIPLASMIC PROTEIN"/>
    <property type="match status" value="1"/>
</dbReference>
<protein>
    <submittedName>
        <fullName evidence="5">ABC-type glycerol-3-phosphate transport system substrate-binding protein</fullName>
    </submittedName>
</protein>
<feature type="chain" id="PRO_5020634153" evidence="4">
    <location>
        <begin position="25"/>
        <end position="425"/>
    </location>
</feature>
<reference evidence="5 6" key="1">
    <citation type="submission" date="2019-03" db="EMBL/GenBank/DDBJ databases">
        <title>Genomic Encyclopedia of Type Strains, Phase IV (KMG-IV): sequencing the most valuable type-strain genomes for metagenomic binning, comparative biology and taxonomic classification.</title>
        <authorList>
            <person name="Goeker M."/>
        </authorList>
    </citation>
    <scope>NUCLEOTIDE SEQUENCE [LARGE SCALE GENOMIC DNA]</scope>
    <source>
        <strain evidence="5 6">LX-B</strain>
    </source>
</reference>
<accession>A0A4R1SBP2</accession>
<dbReference type="Proteomes" id="UP000295008">
    <property type="component" value="Unassembled WGS sequence"/>
</dbReference>
<keyword evidence="2" id="KW-0813">Transport</keyword>
<dbReference type="Gene3D" id="3.40.190.10">
    <property type="entry name" value="Periplasmic binding protein-like II"/>
    <property type="match status" value="2"/>
</dbReference>
<evidence type="ECO:0000256" key="3">
    <source>
        <dbReference type="ARBA" id="ARBA00022729"/>
    </source>
</evidence>
<dbReference type="PANTHER" id="PTHR30061">
    <property type="entry name" value="MALTOSE-BINDING PERIPLASMIC PROTEIN"/>
    <property type="match status" value="1"/>
</dbReference>
<sequence length="425" mass="46287">MKAKVCLVLALCLIAALFSVNVFADRTVELKFVNSSVVQAPDKGAMEELVAQFEKENPDIKIVHIGNNPPWAKLLTLVLGGQTPDITQMYPQDIPAARELGVMEDLTPYIKKEGAKFKNSLVPKITASGNFDGKQLVLPFFAMSSAVLYNTEHFKNAGLAAPQTLAELTKASVKLTDGKSRWGMGIVGSKAPKADSAYSRLFPIMRSFGAQVLEQKGGHWSAGFNNAKGVRSIQYLTDLVNKYKVVPPGVTDASYNDVRVGFANGRIAMMMTSNNTVGQAVADNPQIDGKMGAFLFPKAGFAKYASMNGCIYLGILKNSKHKAEAWRFVRFLLRPENQEKFAKITCRLPVTSASLKKDFIQNDPALKVFAQALNYNEDYPPVAENGEIGAALVECLQQAILGKPVKEAVSEAAKKVDSIMEKAKK</sequence>
<dbReference type="GO" id="GO:1901982">
    <property type="term" value="F:maltose binding"/>
    <property type="evidence" value="ECO:0007669"/>
    <property type="project" value="TreeGrafter"/>
</dbReference>
<dbReference type="AlphaFoldDB" id="A0A4R1SBP2"/>
<comment type="similarity">
    <text evidence="1">Belongs to the bacterial solute-binding protein 1 family.</text>
</comment>
<dbReference type="GO" id="GO:0015768">
    <property type="term" value="P:maltose transport"/>
    <property type="evidence" value="ECO:0007669"/>
    <property type="project" value="TreeGrafter"/>
</dbReference>
<dbReference type="EMBL" id="SLUN01000001">
    <property type="protein sequence ID" value="TCL76985.1"/>
    <property type="molecule type" value="Genomic_DNA"/>
</dbReference>
<evidence type="ECO:0000256" key="2">
    <source>
        <dbReference type="ARBA" id="ARBA00022448"/>
    </source>
</evidence>
<comment type="caution">
    <text evidence="5">The sequence shown here is derived from an EMBL/GenBank/DDBJ whole genome shotgun (WGS) entry which is preliminary data.</text>
</comment>
<evidence type="ECO:0000256" key="4">
    <source>
        <dbReference type="SAM" id="SignalP"/>
    </source>
</evidence>
<gene>
    <name evidence="5" type="ORF">EDC14_1001270</name>
</gene>
<dbReference type="CDD" id="cd13585">
    <property type="entry name" value="PBP2_TMBP_like"/>
    <property type="match status" value="1"/>
</dbReference>
<keyword evidence="6" id="KW-1185">Reference proteome</keyword>
<evidence type="ECO:0000256" key="1">
    <source>
        <dbReference type="ARBA" id="ARBA00008520"/>
    </source>
</evidence>
<dbReference type="GO" id="GO:0055052">
    <property type="term" value="C:ATP-binding cassette (ABC) transporter complex, substrate-binding subunit-containing"/>
    <property type="evidence" value="ECO:0007669"/>
    <property type="project" value="TreeGrafter"/>
</dbReference>